<evidence type="ECO:0000313" key="4">
    <source>
        <dbReference type="Proteomes" id="UP000664904"/>
    </source>
</evidence>
<dbReference type="SUPFAM" id="SSF53300">
    <property type="entry name" value="vWA-like"/>
    <property type="match status" value="1"/>
</dbReference>
<evidence type="ECO:0000256" key="2">
    <source>
        <dbReference type="SAM" id="Phobius"/>
    </source>
</evidence>
<dbReference type="RefSeq" id="WP_208842931.1">
    <property type="nucleotide sequence ID" value="NZ_CP072133.1"/>
</dbReference>
<feature type="coiled-coil region" evidence="1">
    <location>
        <begin position="48"/>
        <end position="128"/>
    </location>
</feature>
<dbReference type="InterPro" id="IPR036465">
    <property type="entry name" value="vWFA_dom_sf"/>
</dbReference>
<dbReference type="Proteomes" id="UP000664904">
    <property type="component" value="Chromosome"/>
</dbReference>
<dbReference type="EMBL" id="CP072133">
    <property type="protein sequence ID" value="QTH71290.1"/>
    <property type="molecule type" value="Genomic_DNA"/>
</dbReference>
<keyword evidence="2" id="KW-1133">Transmembrane helix</keyword>
<name>A0A975HMN5_9GAMM</name>
<dbReference type="AlphaFoldDB" id="A0A975HMN5"/>
<keyword evidence="1" id="KW-0175">Coiled coil</keyword>
<gene>
    <name evidence="3" type="ORF">J5O05_16105</name>
</gene>
<accession>A0A975HMN5</accession>
<feature type="transmembrane region" description="Helical" evidence="2">
    <location>
        <begin position="12"/>
        <end position="33"/>
    </location>
</feature>
<dbReference type="KEGG" id="pxi:J5O05_16105"/>
<dbReference type="Gene3D" id="3.40.50.410">
    <property type="entry name" value="von Willebrand factor, type A domain"/>
    <property type="match status" value="1"/>
</dbReference>
<sequence length="317" mass="34612">MRKIARPPLEIFTLSFLDIISCAFAAIVMLVLMSKKGDEDVAVISTPIQNLIKEVAKAKASLDGLVTQVNETQQEVNNAELTLAERKAQANQMSGAVPRAEATLQQLRDQAASLQQELQIANARLNNESKPALPDQAVGGIPTDADYVIFVIDNSGSMSSGGKWKQVVSVVSDILKNHPQMKGFQILAADGEHMYSGREGRWLTDTPTFRQKVISRLTSFTGGASAPEVGIKRALTLYKKESGKVSLYVFGDDYRPGTLDDVVTDITRLNRDSQGKPKMRIHGVGFYRPHDGNAAQFAAFMQAVAKRNRGAFIGLDF</sequence>
<proteinExistence type="predicted"/>
<keyword evidence="2" id="KW-0472">Membrane</keyword>
<evidence type="ECO:0000256" key="1">
    <source>
        <dbReference type="SAM" id="Coils"/>
    </source>
</evidence>
<reference evidence="3" key="1">
    <citation type="submission" date="2021-03" db="EMBL/GenBank/DDBJ databases">
        <title>Complete Genome of Pseudoalteromonas xiamenensis STKMTI.2, a new potential marine bacterium producing anti-Vibrio compounds.</title>
        <authorList>
            <person name="Handayani D.P."/>
            <person name="Isnansetyo A."/>
            <person name="Istiqomah I."/>
            <person name="Jumina J."/>
        </authorList>
    </citation>
    <scope>NUCLEOTIDE SEQUENCE</scope>
    <source>
        <strain evidence="3">STKMTI.2</strain>
    </source>
</reference>
<organism evidence="3 4">
    <name type="scientific">Pseudoalteromonas xiamenensis</name>
    <dbReference type="NCBI Taxonomy" id="882626"/>
    <lineage>
        <taxon>Bacteria</taxon>
        <taxon>Pseudomonadati</taxon>
        <taxon>Pseudomonadota</taxon>
        <taxon>Gammaproteobacteria</taxon>
        <taxon>Alteromonadales</taxon>
        <taxon>Pseudoalteromonadaceae</taxon>
        <taxon>Pseudoalteromonas</taxon>
    </lineage>
</organism>
<keyword evidence="2" id="KW-0812">Transmembrane</keyword>
<keyword evidence="4" id="KW-1185">Reference proteome</keyword>
<protein>
    <submittedName>
        <fullName evidence="3">VWA domain-containing protein</fullName>
    </submittedName>
</protein>
<evidence type="ECO:0000313" key="3">
    <source>
        <dbReference type="EMBL" id="QTH71290.1"/>
    </source>
</evidence>